<sequence>MANFLGNDEEIDFDRAASAFPDISLDGEDFGFPASAGTGATGLGAGPIDLEFDSFESPPPLGATPSAVKVTGDDEIEKFENEFPEIDIPAPAPAQRALPSYTTPKTPFAPRPQPGSFSTTPMLNQAIQEEEPETIRQWREKQAEEIKARDEASKARRQETISAAERSIDEFYENYAKTKERNIRENKEQEESYLQHLQDSLSTGTTWDRISDLIELQNSQSKTIARTGAGTSDLTRFKEVLLRLRREGETAPGAAGY</sequence>
<evidence type="ECO:0000313" key="1">
    <source>
        <dbReference type="EMBL" id="TFK74688.1"/>
    </source>
</evidence>
<accession>A0ACD3B9G1</accession>
<proteinExistence type="predicted"/>
<evidence type="ECO:0000313" key="2">
    <source>
        <dbReference type="Proteomes" id="UP000308600"/>
    </source>
</evidence>
<protein>
    <submittedName>
        <fullName evidence="1">Uncharacterized protein</fullName>
    </submittedName>
</protein>
<gene>
    <name evidence="1" type="ORF">BDN72DRAFT_886338</name>
</gene>
<dbReference type="EMBL" id="ML208267">
    <property type="protein sequence ID" value="TFK74688.1"/>
    <property type="molecule type" value="Genomic_DNA"/>
</dbReference>
<organism evidence="1 2">
    <name type="scientific">Pluteus cervinus</name>
    <dbReference type="NCBI Taxonomy" id="181527"/>
    <lineage>
        <taxon>Eukaryota</taxon>
        <taxon>Fungi</taxon>
        <taxon>Dikarya</taxon>
        <taxon>Basidiomycota</taxon>
        <taxon>Agaricomycotina</taxon>
        <taxon>Agaricomycetes</taxon>
        <taxon>Agaricomycetidae</taxon>
        <taxon>Agaricales</taxon>
        <taxon>Pluteineae</taxon>
        <taxon>Pluteaceae</taxon>
        <taxon>Pluteus</taxon>
    </lineage>
</organism>
<name>A0ACD3B9G1_9AGAR</name>
<reference evidence="1 2" key="1">
    <citation type="journal article" date="2019" name="Nat. Ecol. Evol.">
        <title>Megaphylogeny resolves global patterns of mushroom evolution.</title>
        <authorList>
            <person name="Varga T."/>
            <person name="Krizsan K."/>
            <person name="Foldi C."/>
            <person name="Dima B."/>
            <person name="Sanchez-Garcia M."/>
            <person name="Sanchez-Ramirez S."/>
            <person name="Szollosi G.J."/>
            <person name="Szarkandi J.G."/>
            <person name="Papp V."/>
            <person name="Albert L."/>
            <person name="Andreopoulos W."/>
            <person name="Angelini C."/>
            <person name="Antonin V."/>
            <person name="Barry K.W."/>
            <person name="Bougher N.L."/>
            <person name="Buchanan P."/>
            <person name="Buyck B."/>
            <person name="Bense V."/>
            <person name="Catcheside P."/>
            <person name="Chovatia M."/>
            <person name="Cooper J."/>
            <person name="Damon W."/>
            <person name="Desjardin D."/>
            <person name="Finy P."/>
            <person name="Geml J."/>
            <person name="Haridas S."/>
            <person name="Hughes K."/>
            <person name="Justo A."/>
            <person name="Karasinski D."/>
            <person name="Kautmanova I."/>
            <person name="Kiss B."/>
            <person name="Kocsube S."/>
            <person name="Kotiranta H."/>
            <person name="LaButti K.M."/>
            <person name="Lechner B.E."/>
            <person name="Liimatainen K."/>
            <person name="Lipzen A."/>
            <person name="Lukacs Z."/>
            <person name="Mihaltcheva S."/>
            <person name="Morgado L.N."/>
            <person name="Niskanen T."/>
            <person name="Noordeloos M.E."/>
            <person name="Ohm R.A."/>
            <person name="Ortiz-Santana B."/>
            <person name="Ovrebo C."/>
            <person name="Racz N."/>
            <person name="Riley R."/>
            <person name="Savchenko A."/>
            <person name="Shiryaev A."/>
            <person name="Soop K."/>
            <person name="Spirin V."/>
            <person name="Szebenyi C."/>
            <person name="Tomsovsky M."/>
            <person name="Tulloss R.E."/>
            <person name="Uehling J."/>
            <person name="Grigoriev I.V."/>
            <person name="Vagvolgyi C."/>
            <person name="Papp T."/>
            <person name="Martin F.M."/>
            <person name="Miettinen O."/>
            <person name="Hibbett D.S."/>
            <person name="Nagy L.G."/>
        </authorList>
    </citation>
    <scope>NUCLEOTIDE SEQUENCE [LARGE SCALE GENOMIC DNA]</scope>
    <source>
        <strain evidence="1 2">NL-1719</strain>
    </source>
</reference>
<keyword evidence="2" id="KW-1185">Reference proteome</keyword>
<dbReference type="Proteomes" id="UP000308600">
    <property type="component" value="Unassembled WGS sequence"/>
</dbReference>